<organism evidence="7 8">
    <name type="scientific">Colletotrichum limetticola</name>
    <dbReference type="NCBI Taxonomy" id="1209924"/>
    <lineage>
        <taxon>Eukaryota</taxon>
        <taxon>Fungi</taxon>
        <taxon>Dikarya</taxon>
        <taxon>Ascomycota</taxon>
        <taxon>Pezizomycotina</taxon>
        <taxon>Sordariomycetes</taxon>
        <taxon>Hypocreomycetidae</taxon>
        <taxon>Glomerellales</taxon>
        <taxon>Glomerellaceae</taxon>
        <taxon>Colletotrichum</taxon>
        <taxon>Colletotrichum acutatum species complex</taxon>
    </lineage>
</organism>
<evidence type="ECO:0000256" key="6">
    <source>
        <dbReference type="SAM" id="Phobius"/>
    </source>
</evidence>
<keyword evidence="5 6" id="KW-0472">Membrane</keyword>
<feature type="transmembrane region" description="Helical" evidence="6">
    <location>
        <begin position="141"/>
        <end position="160"/>
    </location>
</feature>
<evidence type="ECO:0000313" key="7">
    <source>
        <dbReference type="EMBL" id="KAK0371088.1"/>
    </source>
</evidence>
<keyword evidence="4 6" id="KW-1133">Transmembrane helix</keyword>
<dbReference type="PANTHER" id="PTHR13144">
    <property type="entry name" value="TEX261 PROTEIN"/>
    <property type="match status" value="1"/>
</dbReference>
<evidence type="ECO:0000256" key="3">
    <source>
        <dbReference type="ARBA" id="ARBA00022692"/>
    </source>
</evidence>
<evidence type="ECO:0000256" key="4">
    <source>
        <dbReference type="ARBA" id="ARBA00022989"/>
    </source>
</evidence>
<comment type="similarity">
    <text evidence="2">Belongs to the SVP26 family.</text>
</comment>
<feature type="transmembrane region" description="Helical" evidence="6">
    <location>
        <begin position="40"/>
        <end position="59"/>
    </location>
</feature>
<dbReference type="InterPro" id="IPR007277">
    <property type="entry name" value="Svp26/Tex261"/>
</dbReference>
<comment type="caution">
    <text evidence="7">The sequence shown here is derived from an EMBL/GenBank/DDBJ whole genome shotgun (WGS) entry which is preliminary data.</text>
</comment>
<evidence type="ECO:0000256" key="1">
    <source>
        <dbReference type="ARBA" id="ARBA00004141"/>
    </source>
</evidence>
<dbReference type="PANTHER" id="PTHR13144:SF0">
    <property type="entry name" value="PROTEIN TEX261"/>
    <property type="match status" value="1"/>
</dbReference>
<keyword evidence="8" id="KW-1185">Reference proteome</keyword>
<reference evidence="7" key="1">
    <citation type="submission" date="2023-04" db="EMBL/GenBank/DDBJ databases">
        <title>Colletotrichum limetticola genome sequence.</title>
        <authorList>
            <person name="Baroncelli R."/>
        </authorList>
    </citation>
    <scope>NUCLEOTIDE SEQUENCE</scope>
    <source>
        <strain evidence="7">KLA-Anderson</strain>
    </source>
</reference>
<dbReference type="Pfam" id="PF04148">
    <property type="entry name" value="Erv26"/>
    <property type="match status" value="1"/>
</dbReference>
<evidence type="ECO:0000256" key="2">
    <source>
        <dbReference type="ARBA" id="ARBA00008096"/>
    </source>
</evidence>
<name>A0ABQ9PIP0_9PEZI</name>
<feature type="transmembrane region" description="Helical" evidence="6">
    <location>
        <begin position="95"/>
        <end position="112"/>
    </location>
</feature>
<comment type="subcellular location">
    <subcellularLocation>
        <location evidence="1">Membrane</location>
        <topology evidence="1">Multi-pass membrane protein</topology>
    </subcellularLocation>
</comment>
<dbReference type="EMBL" id="JARUPT010000473">
    <property type="protein sequence ID" value="KAK0371088.1"/>
    <property type="molecule type" value="Genomic_DNA"/>
</dbReference>
<feature type="transmembrane region" description="Helical" evidence="6">
    <location>
        <begin position="6"/>
        <end position="28"/>
    </location>
</feature>
<proteinExistence type="inferred from homology"/>
<evidence type="ECO:0000256" key="5">
    <source>
        <dbReference type="ARBA" id="ARBA00023136"/>
    </source>
</evidence>
<keyword evidence="3 6" id="KW-0812">Transmembrane</keyword>
<evidence type="ECO:0000313" key="8">
    <source>
        <dbReference type="Proteomes" id="UP001169217"/>
    </source>
</evidence>
<protein>
    <submittedName>
        <fullName evidence="7">Transmembrane adaptor Erv26</fullName>
    </submittedName>
</protein>
<sequence length="290" mass="32887">MWILPLVGYLGSIVGFCFLTLAIASGLYYLSELVEEHTVFAKRLLTKLIYSVIVLQLLLCIVDRFPFKLTLMGVVSHVVYLGNMRRFPFVRLTDPLFLASCVLVLVNHYIWFRHFSAAQQRSYSNMHSYYDQPDVPSFTEIASYFGLCVWLIPFALFVSLSASDNVLPTMGSEDPLRDSSGKSKRQGFVKSIVDTVLGALAEVFRTVGWERTCGVYNMSVVYGNYGLSTLKRSERIDTWGFSPTKRLLLALCCLCDSFALKVSRLCLNLQTSCGWISQHITMKRATRLTW</sequence>
<accession>A0ABQ9PIP0</accession>
<dbReference type="Proteomes" id="UP001169217">
    <property type="component" value="Unassembled WGS sequence"/>
</dbReference>
<gene>
    <name evidence="7" type="ORF">CLIM01_11548</name>
</gene>